<reference evidence="1" key="1">
    <citation type="submission" date="2021-09" db="EMBL/GenBank/DDBJ databases">
        <authorList>
            <consortium name="AG Swart"/>
            <person name="Singh M."/>
            <person name="Singh A."/>
            <person name="Seah K."/>
            <person name="Emmerich C."/>
        </authorList>
    </citation>
    <scope>NUCLEOTIDE SEQUENCE</scope>
    <source>
        <strain evidence="1">ATCC30299</strain>
    </source>
</reference>
<protein>
    <submittedName>
        <fullName evidence="1">Uncharacterized protein</fullName>
    </submittedName>
</protein>
<proteinExistence type="predicted"/>
<name>A0AAU9IGQ9_9CILI</name>
<keyword evidence="2" id="KW-1185">Reference proteome</keyword>
<accession>A0AAU9IGQ9</accession>
<evidence type="ECO:0000313" key="1">
    <source>
        <dbReference type="EMBL" id="CAG9310974.1"/>
    </source>
</evidence>
<organism evidence="1 2">
    <name type="scientific">Blepharisma stoltei</name>
    <dbReference type="NCBI Taxonomy" id="1481888"/>
    <lineage>
        <taxon>Eukaryota</taxon>
        <taxon>Sar</taxon>
        <taxon>Alveolata</taxon>
        <taxon>Ciliophora</taxon>
        <taxon>Postciliodesmatophora</taxon>
        <taxon>Heterotrichea</taxon>
        <taxon>Heterotrichida</taxon>
        <taxon>Blepharismidae</taxon>
        <taxon>Blepharisma</taxon>
    </lineage>
</organism>
<comment type="caution">
    <text evidence="1">The sequence shown here is derived from an EMBL/GenBank/DDBJ whole genome shotgun (WGS) entry which is preliminary data.</text>
</comment>
<dbReference type="EMBL" id="CAJZBQ010000003">
    <property type="protein sequence ID" value="CAG9310974.1"/>
    <property type="molecule type" value="Genomic_DNA"/>
</dbReference>
<sequence length="70" mass="8851">MKKVQREKKKNRGKKYIDFLYENTNFLNMFTLKWEERIKFNFLLHILILNPPPLNWNKKFFFARKKYHLT</sequence>
<gene>
    <name evidence="1" type="ORF">BSTOLATCC_MIC2827</name>
</gene>
<dbReference type="AlphaFoldDB" id="A0AAU9IGQ9"/>
<dbReference type="Proteomes" id="UP001162131">
    <property type="component" value="Unassembled WGS sequence"/>
</dbReference>
<evidence type="ECO:0000313" key="2">
    <source>
        <dbReference type="Proteomes" id="UP001162131"/>
    </source>
</evidence>